<evidence type="ECO:0000259" key="2">
    <source>
        <dbReference type="Pfam" id="PF12146"/>
    </source>
</evidence>
<dbReference type="EMBL" id="BMIU01000005">
    <property type="protein sequence ID" value="GGF27352.1"/>
    <property type="molecule type" value="Genomic_DNA"/>
</dbReference>
<feature type="chain" id="PRO_5045205534" evidence="1">
    <location>
        <begin position="22"/>
        <end position="276"/>
    </location>
</feature>
<protein>
    <submittedName>
        <fullName evidence="3">Lipoprotein</fullName>
    </submittedName>
</protein>
<evidence type="ECO:0000313" key="3">
    <source>
        <dbReference type="EMBL" id="GGF27352.1"/>
    </source>
</evidence>
<reference evidence="4" key="1">
    <citation type="journal article" date="2019" name="Int. J. Syst. Evol. Microbiol.">
        <title>The Global Catalogue of Microorganisms (GCM) 10K type strain sequencing project: providing services to taxonomists for standard genome sequencing and annotation.</title>
        <authorList>
            <consortium name="The Broad Institute Genomics Platform"/>
            <consortium name="The Broad Institute Genome Sequencing Center for Infectious Disease"/>
            <person name="Wu L."/>
            <person name="Ma J."/>
        </authorList>
    </citation>
    <scope>NUCLEOTIDE SEQUENCE [LARGE SCALE GENOMIC DNA]</scope>
    <source>
        <strain evidence="4">CGMCC 1.15407</strain>
    </source>
</reference>
<dbReference type="Pfam" id="PF12146">
    <property type="entry name" value="Hydrolase_4"/>
    <property type="match status" value="1"/>
</dbReference>
<proteinExistence type="predicted"/>
<name>A0ABQ1UVS2_9BACT</name>
<dbReference type="PANTHER" id="PTHR12277">
    <property type="entry name" value="ALPHA/BETA HYDROLASE DOMAIN-CONTAINING PROTEIN"/>
    <property type="match status" value="1"/>
</dbReference>
<dbReference type="SUPFAM" id="SSF53474">
    <property type="entry name" value="alpha/beta-Hydrolases"/>
    <property type="match status" value="1"/>
</dbReference>
<evidence type="ECO:0000313" key="4">
    <source>
        <dbReference type="Proteomes" id="UP000647339"/>
    </source>
</evidence>
<keyword evidence="1" id="KW-0732">Signal</keyword>
<comment type="caution">
    <text evidence="3">The sequence shown here is derived from an EMBL/GenBank/DDBJ whole genome shotgun (WGS) entry which is preliminary data.</text>
</comment>
<dbReference type="InterPro" id="IPR022742">
    <property type="entry name" value="Hydrolase_4"/>
</dbReference>
<gene>
    <name evidence="3" type="ORF">GCM10011339_14330</name>
</gene>
<feature type="signal peptide" evidence="1">
    <location>
        <begin position="1"/>
        <end position="21"/>
    </location>
</feature>
<dbReference type="RefSeq" id="WP_229683349.1">
    <property type="nucleotide sequence ID" value="NZ_BMIU01000005.1"/>
</dbReference>
<keyword evidence="3" id="KW-0449">Lipoprotein</keyword>
<keyword evidence="4" id="KW-1185">Reference proteome</keyword>
<accession>A0ABQ1UVS2</accession>
<organism evidence="3 4">
    <name type="scientific">Echinicola rosea</name>
    <dbReference type="NCBI Taxonomy" id="1807691"/>
    <lineage>
        <taxon>Bacteria</taxon>
        <taxon>Pseudomonadati</taxon>
        <taxon>Bacteroidota</taxon>
        <taxon>Cytophagia</taxon>
        <taxon>Cytophagales</taxon>
        <taxon>Cyclobacteriaceae</taxon>
        <taxon>Echinicola</taxon>
    </lineage>
</organism>
<dbReference type="InterPro" id="IPR029058">
    <property type="entry name" value="AB_hydrolase_fold"/>
</dbReference>
<sequence>MMKYIGFAFLLLINLSQSVHAIDPDREYIRTPDAGNWPYEALKITTEDKIKLNTWIYEADKTKNKNTVIVLAYPDAGNMSYFVYHAWIMAKAGYTVVTFDYRGFGKSDDFTINKSALYHTEFITDLTAIVDNIYTRFQDKKIGIWAMSMGSIITSRAYPSIKGKIDFIIGEGYVTDTSAIIDKYQAQEKHLDLPEASGTYMNSIQSINIPMLIFTASEDTITTHEDALKLKDKLGDTCHIIQYQAAHLQGFQYLYESKGFGGWYMEQIDAFIKSIS</sequence>
<feature type="domain" description="Serine aminopeptidase S33" evidence="2">
    <location>
        <begin position="84"/>
        <end position="166"/>
    </location>
</feature>
<dbReference type="Proteomes" id="UP000647339">
    <property type="component" value="Unassembled WGS sequence"/>
</dbReference>
<dbReference type="Gene3D" id="3.40.50.1820">
    <property type="entry name" value="alpha/beta hydrolase"/>
    <property type="match status" value="1"/>
</dbReference>
<evidence type="ECO:0000256" key="1">
    <source>
        <dbReference type="SAM" id="SignalP"/>
    </source>
</evidence>
<dbReference type="PANTHER" id="PTHR12277:SF81">
    <property type="entry name" value="PROTEIN ABHD13"/>
    <property type="match status" value="1"/>
</dbReference>